<sequence length="212" mass="22940">MTTPLNLLAVVTAQGDQHSAKVTDWTDRLGWVVGLALFVGLVYWLMRQGWQWRRTLQGGLPALPQAPEATGEPLLEAEGRYHGSTTAGQWLDRIVAHGLGVRSRARLTLTEQGLDVDRTGAPGFFVPAAALRGARLDQAIAGKVLPEGGLLVVTWEHGGTLIDTGFRSEHAADHPEWVRRINDLSGERADATGPLPEMRQPAAVPHDQKGAQ</sequence>
<keyword evidence="5" id="KW-1185">Reference proteome</keyword>
<accession>A0A1H8K0H7</accession>
<dbReference type="Proteomes" id="UP000181951">
    <property type="component" value="Unassembled WGS sequence"/>
</dbReference>
<evidence type="ECO:0000313" key="4">
    <source>
        <dbReference type="EMBL" id="SEN86514.1"/>
    </source>
</evidence>
<evidence type="ECO:0000259" key="3">
    <source>
        <dbReference type="Pfam" id="PF25362"/>
    </source>
</evidence>
<evidence type="ECO:0000256" key="1">
    <source>
        <dbReference type="SAM" id="MobiDB-lite"/>
    </source>
</evidence>
<feature type="transmembrane region" description="Helical" evidence="2">
    <location>
        <begin position="29"/>
        <end position="46"/>
    </location>
</feature>
<evidence type="ECO:0000313" key="5">
    <source>
        <dbReference type="Proteomes" id="UP000181951"/>
    </source>
</evidence>
<keyword evidence="2" id="KW-0812">Transmembrane</keyword>
<feature type="domain" description="PH" evidence="3">
    <location>
        <begin position="60"/>
        <end position="181"/>
    </location>
</feature>
<keyword evidence="2" id="KW-0472">Membrane</keyword>
<feature type="region of interest" description="Disordered" evidence="1">
    <location>
        <begin position="187"/>
        <end position="212"/>
    </location>
</feature>
<protein>
    <recommendedName>
        <fullName evidence="3">PH domain-containing protein</fullName>
    </recommendedName>
</protein>
<dbReference type="AlphaFoldDB" id="A0A1H8K0H7"/>
<dbReference type="Pfam" id="PF25362">
    <property type="entry name" value="bPH_11"/>
    <property type="match status" value="1"/>
</dbReference>
<proteinExistence type="predicted"/>
<dbReference type="EMBL" id="FODD01000011">
    <property type="protein sequence ID" value="SEN86514.1"/>
    <property type="molecule type" value="Genomic_DNA"/>
</dbReference>
<dbReference type="RefSeq" id="WP_079138257.1">
    <property type="nucleotide sequence ID" value="NZ_FODD01000011.1"/>
</dbReference>
<name>A0A1H8K0H7_9ACTN</name>
<gene>
    <name evidence="4" type="ORF">SAMN05216267_1011158</name>
</gene>
<organism evidence="4 5">
    <name type="scientific">Actinacidiphila rubida</name>
    <dbReference type="NCBI Taxonomy" id="310780"/>
    <lineage>
        <taxon>Bacteria</taxon>
        <taxon>Bacillati</taxon>
        <taxon>Actinomycetota</taxon>
        <taxon>Actinomycetes</taxon>
        <taxon>Kitasatosporales</taxon>
        <taxon>Streptomycetaceae</taxon>
        <taxon>Actinacidiphila</taxon>
    </lineage>
</organism>
<dbReference type="STRING" id="310780.SAMN05216267_1011158"/>
<reference evidence="4 5" key="1">
    <citation type="submission" date="2016-10" db="EMBL/GenBank/DDBJ databases">
        <authorList>
            <person name="de Groot N.N."/>
        </authorList>
    </citation>
    <scope>NUCLEOTIDE SEQUENCE [LARGE SCALE GENOMIC DNA]</scope>
    <source>
        <strain evidence="4 5">CGMCC 4.2026</strain>
    </source>
</reference>
<keyword evidence="2" id="KW-1133">Transmembrane helix</keyword>
<dbReference type="InterPro" id="IPR057446">
    <property type="entry name" value="PH_bac"/>
</dbReference>
<evidence type="ECO:0000256" key="2">
    <source>
        <dbReference type="SAM" id="Phobius"/>
    </source>
</evidence>